<sequence>MPDFAPVEYVIAATPFAAAAGGVAWQRYAPHSFWYGVGYPLKAAQVYGTWHHVASGCGLTRRRRALRWSAEAFPGMAPVFRHRRRLGRVQIDKAPRLGVIRPTARGLRVPMRLHDGQTPDDVRAALDRLAHAWRVHAVRLHSWKPGRVTLLVTGADPLVDVDLADLSAGLLTVVPAVLETGEPFVMDFRAVPHWLITGATNSGKSTLINALIMGLTTQLASGEALTGEPAEYEGQGVALVGFDLKGGVEFTPYEARMSALATERADCLALLDQLIDIVRARMALCRRHRARNIWHPRISADVRPTPIVVLIDEIAELFLMADKSQKEEVTRAATALLRLAQISRAFGVYLVVCGQRVGSDLGSGVTALRSQLSGRICHRVNDEATAEMTLGDMDRAALAAARQIPANMPGVAVVIGSDGLWHRARSAYRTEEQAEDAAAFYAPLAPEWKTLLAEIDTAGELPELDAFESEFSDATTPI</sequence>
<gene>
    <name evidence="5" type="ORF">AGRA3207_007555</name>
</gene>
<dbReference type="InterPro" id="IPR002543">
    <property type="entry name" value="FtsK_dom"/>
</dbReference>
<dbReference type="InterPro" id="IPR050206">
    <property type="entry name" value="FtsK/SpoIIIE/SftA"/>
</dbReference>
<accession>A0ABX8R4J6</accession>
<reference evidence="5" key="1">
    <citation type="submission" date="2020-07" db="EMBL/GenBank/DDBJ databases">
        <authorList>
            <person name="Tarantini F.S."/>
            <person name="Hong K.W."/>
            <person name="Chan K.G."/>
        </authorList>
    </citation>
    <scope>NUCLEOTIDE SEQUENCE</scope>
    <source>
        <strain evidence="5">32-07</strain>
    </source>
</reference>
<dbReference type="Pfam" id="PF01580">
    <property type="entry name" value="FtsK_SpoIIIE"/>
    <property type="match status" value="1"/>
</dbReference>
<dbReference type="Gene3D" id="3.40.50.300">
    <property type="entry name" value="P-loop containing nucleotide triphosphate hydrolases"/>
    <property type="match status" value="1"/>
</dbReference>
<proteinExistence type="predicted"/>
<feature type="binding site" evidence="3">
    <location>
        <begin position="198"/>
        <end position="205"/>
    </location>
    <ligand>
        <name>ATP</name>
        <dbReference type="ChEBI" id="CHEBI:30616"/>
    </ligand>
</feature>
<dbReference type="InterPro" id="IPR027417">
    <property type="entry name" value="P-loop_NTPase"/>
</dbReference>
<dbReference type="EMBL" id="CP059572">
    <property type="protein sequence ID" value="QXJ25982.1"/>
    <property type="molecule type" value="Genomic_DNA"/>
</dbReference>
<dbReference type="Proteomes" id="UP001049518">
    <property type="component" value="Chromosome"/>
</dbReference>
<evidence type="ECO:0000256" key="1">
    <source>
        <dbReference type="ARBA" id="ARBA00022741"/>
    </source>
</evidence>
<evidence type="ECO:0000256" key="2">
    <source>
        <dbReference type="ARBA" id="ARBA00022840"/>
    </source>
</evidence>
<name>A0ABX8R4J6_9ACTN</name>
<evidence type="ECO:0000259" key="4">
    <source>
        <dbReference type="PROSITE" id="PS50901"/>
    </source>
</evidence>
<dbReference type="RefSeq" id="WP_231332196.1">
    <property type="nucleotide sequence ID" value="NZ_CP059572.1"/>
</dbReference>
<dbReference type="PANTHER" id="PTHR22683:SF41">
    <property type="entry name" value="DNA TRANSLOCASE FTSK"/>
    <property type="match status" value="1"/>
</dbReference>
<feature type="domain" description="FtsK" evidence="4">
    <location>
        <begin position="181"/>
        <end position="387"/>
    </location>
</feature>
<dbReference type="PROSITE" id="PS50901">
    <property type="entry name" value="FTSK"/>
    <property type="match status" value="1"/>
</dbReference>
<evidence type="ECO:0000256" key="3">
    <source>
        <dbReference type="PROSITE-ProRule" id="PRU00289"/>
    </source>
</evidence>
<evidence type="ECO:0000313" key="5">
    <source>
        <dbReference type="EMBL" id="QXJ25982.1"/>
    </source>
</evidence>
<evidence type="ECO:0000313" key="6">
    <source>
        <dbReference type="Proteomes" id="UP001049518"/>
    </source>
</evidence>
<keyword evidence="6" id="KW-1185">Reference proteome</keyword>
<dbReference type="PANTHER" id="PTHR22683">
    <property type="entry name" value="SPORULATION PROTEIN RELATED"/>
    <property type="match status" value="1"/>
</dbReference>
<organism evidence="5 6">
    <name type="scientific">Actinomadura graeca</name>
    <dbReference type="NCBI Taxonomy" id="2750812"/>
    <lineage>
        <taxon>Bacteria</taxon>
        <taxon>Bacillati</taxon>
        <taxon>Actinomycetota</taxon>
        <taxon>Actinomycetes</taxon>
        <taxon>Streptosporangiales</taxon>
        <taxon>Thermomonosporaceae</taxon>
        <taxon>Actinomadura</taxon>
    </lineage>
</organism>
<keyword evidence="1 3" id="KW-0547">Nucleotide-binding</keyword>
<protein>
    <submittedName>
        <fullName evidence="5">50S ribosome-binding GTPase</fullName>
    </submittedName>
</protein>
<keyword evidence="2 3" id="KW-0067">ATP-binding</keyword>
<dbReference type="SUPFAM" id="SSF52540">
    <property type="entry name" value="P-loop containing nucleoside triphosphate hydrolases"/>
    <property type="match status" value="1"/>
</dbReference>